<name>A0A239CW22_9ACTN</name>
<sequence>MTGAEAARPALAVRGLPRRIPARGGAQAQVRAGVVGAYAFTAALARLAEARASGALYGSAGAVYLRDGAIVHAESPCAPDLGVRLMACGLLSPDQWREAVTTASAERGVGGHLVDTGRVARGELELCHLLALFDAAYFTLLPDSEPDRFQPGATSRLGPISRAVPAQRVAREAQRRRAQLERAWPWDDTDAGPVVPRSEGEVRGGRARAPTPGQLAVLAAADGSRTPVQIAWHLGRSAFATLLDVRRLAATGRISMPVRAQAPAVPAPARPVVPPVPPAPPAPPAPVVPPVPVPPPPAHGGPQPAVPPSSDPSVALLLRLRAALEAHL</sequence>
<protein>
    <submittedName>
        <fullName evidence="2">Uncharacterized protein</fullName>
    </submittedName>
</protein>
<feature type="region of interest" description="Disordered" evidence="1">
    <location>
        <begin position="280"/>
        <end position="311"/>
    </location>
</feature>
<feature type="compositionally biased region" description="Pro residues" evidence="1">
    <location>
        <begin position="280"/>
        <end position="310"/>
    </location>
</feature>
<accession>A0A239CW22</accession>
<evidence type="ECO:0000313" key="2">
    <source>
        <dbReference type="EMBL" id="SNS23978.1"/>
    </source>
</evidence>
<feature type="region of interest" description="Disordered" evidence="1">
    <location>
        <begin position="187"/>
        <end position="209"/>
    </location>
</feature>
<dbReference type="AlphaFoldDB" id="A0A239CW22"/>
<dbReference type="RefSeq" id="WP_143681548.1">
    <property type="nucleotide sequence ID" value="NZ_FZOF01000004.1"/>
</dbReference>
<evidence type="ECO:0000256" key="1">
    <source>
        <dbReference type="SAM" id="MobiDB-lite"/>
    </source>
</evidence>
<keyword evidence="3" id="KW-1185">Reference proteome</keyword>
<organism evidence="2 3">
    <name type="scientific">Actinacidiphila glaucinigra</name>
    <dbReference type="NCBI Taxonomy" id="235986"/>
    <lineage>
        <taxon>Bacteria</taxon>
        <taxon>Bacillati</taxon>
        <taxon>Actinomycetota</taxon>
        <taxon>Actinomycetes</taxon>
        <taxon>Kitasatosporales</taxon>
        <taxon>Streptomycetaceae</taxon>
        <taxon>Actinacidiphila</taxon>
    </lineage>
</organism>
<dbReference type="EMBL" id="FZOF01000004">
    <property type="protein sequence ID" value="SNS23978.1"/>
    <property type="molecule type" value="Genomic_DNA"/>
</dbReference>
<proteinExistence type="predicted"/>
<reference evidence="2 3" key="1">
    <citation type="submission" date="2017-06" db="EMBL/GenBank/DDBJ databases">
        <authorList>
            <person name="Kim H.J."/>
            <person name="Triplett B.A."/>
        </authorList>
    </citation>
    <scope>NUCLEOTIDE SEQUENCE [LARGE SCALE GENOMIC DNA]</scope>
    <source>
        <strain evidence="2 3">CGMCC 4.1858</strain>
    </source>
</reference>
<evidence type="ECO:0000313" key="3">
    <source>
        <dbReference type="Proteomes" id="UP000198280"/>
    </source>
</evidence>
<dbReference type="Proteomes" id="UP000198280">
    <property type="component" value="Unassembled WGS sequence"/>
</dbReference>
<gene>
    <name evidence="2" type="ORF">SAMN05216252_104234</name>
</gene>
<dbReference type="OrthoDB" id="3538879at2"/>